<dbReference type="PRINTS" id="PR00922">
    <property type="entry name" value="DADACBPTASE3"/>
</dbReference>
<dbReference type="EC" id="3.4.16.4" evidence="3"/>
<dbReference type="EMBL" id="JNAX01000015">
    <property type="protein sequence ID" value="KGG19749.1"/>
    <property type="molecule type" value="Genomic_DNA"/>
</dbReference>
<evidence type="ECO:0000313" key="4">
    <source>
        <dbReference type="Proteomes" id="UP000030392"/>
    </source>
</evidence>
<accession>A0A0A2C522</accession>
<dbReference type="Pfam" id="PF02113">
    <property type="entry name" value="Peptidase_S13"/>
    <property type="match status" value="2"/>
</dbReference>
<evidence type="ECO:0000256" key="1">
    <source>
        <dbReference type="ARBA" id="ARBA00006096"/>
    </source>
</evidence>
<dbReference type="Gene3D" id="3.40.710.10">
    <property type="entry name" value="DD-peptidase/beta-lactamase superfamily"/>
    <property type="match status" value="1"/>
</dbReference>
<sequence length="411" mass="46487">MKKKLSLYIGLIIISINTANGNLFSIYSYVRQRININSITTEETNICYALQKKIEDYIDNFNSKISVNILNKNGEFIVDINGKIPRIPASNQKILSSAFSLDNLGPNYILKTSLNEMSNGGLYLDASGDPDFDKRHLDELLRGLNSKEFNTGIKLPILITSSKKNTWWPPSWSYSDRKEEYGAPITKYSIASNASTNALNNPIDNFINELKTSLVRNNLSSKYFIKPVNNDFSIDFISTIKSVNSAPLYVLLNLVNSESHNYTAEVVFRHSLNNWSHDFPNVKYTKWLNDQNFDSDDFIFADASGLSRENRVTTYGLSQFLRRMQLSRYSDYYFSSFSILGVRGSLKNVKAPINLKGRILAKSGRLSNVRSVSGIILGKDKIFSIIVNNKENSTNNIINILSIVDNTNYCT</sequence>
<dbReference type="GO" id="GO:0006508">
    <property type="term" value="P:proteolysis"/>
    <property type="evidence" value="ECO:0007669"/>
    <property type="project" value="InterPro"/>
</dbReference>
<dbReference type="InterPro" id="IPR012338">
    <property type="entry name" value="Beta-lactam/transpept-like"/>
</dbReference>
<dbReference type="PANTHER" id="PTHR30023:SF0">
    <property type="entry name" value="PENICILLIN-SENSITIVE CARBOXYPEPTIDASE A"/>
    <property type="match status" value="1"/>
</dbReference>
<gene>
    <name evidence="3" type="ORF">EV03_2136</name>
</gene>
<organism evidence="3 4">
    <name type="scientific">Prochlorococcus marinus str. PAC1</name>
    <dbReference type="NCBI Taxonomy" id="59924"/>
    <lineage>
        <taxon>Bacteria</taxon>
        <taxon>Bacillati</taxon>
        <taxon>Cyanobacteriota</taxon>
        <taxon>Cyanophyceae</taxon>
        <taxon>Synechococcales</taxon>
        <taxon>Prochlorococcaceae</taxon>
        <taxon>Prochlorococcus</taxon>
    </lineage>
</organism>
<dbReference type="InterPro" id="IPR000667">
    <property type="entry name" value="Peptidase_S13"/>
</dbReference>
<dbReference type="PANTHER" id="PTHR30023">
    <property type="entry name" value="D-ALANYL-D-ALANINE CARBOXYPEPTIDASE"/>
    <property type="match status" value="1"/>
</dbReference>
<evidence type="ECO:0000256" key="2">
    <source>
        <dbReference type="ARBA" id="ARBA00022801"/>
    </source>
</evidence>
<comment type="caution">
    <text evidence="3">The sequence shown here is derived from an EMBL/GenBank/DDBJ whole genome shotgun (WGS) entry which is preliminary data.</text>
</comment>
<reference evidence="4" key="1">
    <citation type="journal article" date="2014" name="Sci. Data">
        <title>Genomes of diverse isolates of the marine cyanobacterium Prochlorococcus.</title>
        <authorList>
            <person name="Biller S."/>
            <person name="Berube P."/>
            <person name="Thompson J."/>
            <person name="Kelly L."/>
            <person name="Roggensack S."/>
            <person name="Awad L."/>
            <person name="Roache-Johnson K."/>
            <person name="Ding H."/>
            <person name="Giovannoni S.J."/>
            <person name="Moore L.R."/>
            <person name="Chisholm S.W."/>
        </authorList>
    </citation>
    <scope>NUCLEOTIDE SEQUENCE [LARGE SCALE GENOMIC DNA]</scope>
    <source>
        <strain evidence="4">PAC1</strain>
    </source>
</reference>
<dbReference type="RefSeq" id="WP_036907575.1">
    <property type="nucleotide sequence ID" value="NZ_CP138967.1"/>
</dbReference>
<dbReference type="Proteomes" id="UP000030392">
    <property type="component" value="Unassembled WGS sequence"/>
</dbReference>
<keyword evidence="3" id="KW-0121">Carboxypeptidase</keyword>
<evidence type="ECO:0000313" key="3">
    <source>
        <dbReference type="EMBL" id="KGG19749.1"/>
    </source>
</evidence>
<dbReference type="GO" id="GO:0009002">
    <property type="term" value="F:serine-type D-Ala-D-Ala carboxypeptidase activity"/>
    <property type="evidence" value="ECO:0007669"/>
    <property type="project" value="UniProtKB-EC"/>
</dbReference>
<keyword evidence="3" id="KW-0645">Protease</keyword>
<dbReference type="SUPFAM" id="SSF56601">
    <property type="entry name" value="beta-lactamase/transpeptidase-like"/>
    <property type="match status" value="1"/>
</dbReference>
<dbReference type="AlphaFoldDB" id="A0A0A2C522"/>
<keyword evidence="2 3" id="KW-0378">Hydrolase</keyword>
<name>A0A0A2C522_PROMR</name>
<proteinExistence type="inferred from homology"/>
<comment type="similarity">
    <text evidence="1">Belongs to the peptidase S13 family.</text>
</comment>
<protein>
    <submittedName>
        <fullName evidence="3">D-alanyl-D-alanine carboxypeptidase</fullName>
        <ecNumber evidence="3">3.4.16.4</ecNumber>
    </submittedName>
</protein>
<dbReference type="GO" id="GO:0000270">
    <property type="term" value="P:peptidoglycan metabolic process"/>
    <property type="evidence" value="ECO:0007669"/>
    <property type="project" value="TreeGrafter"/>
</dbReference>